<keyword evidence="2" id="KW-1185">Reference proteome</keyword>
<dbReference type="EMBL" id="KU998245">
    <property type="protein sequence ID" value="ANA86436.1"/>
    <property type="molecule type" value="Genomic_DNA"/>
</dbReference>
<proteinExistence type="predicted"/>
<accession>A0A160DES3</accession>
<organism evidence="1 2">
    <name type="scientific">Gordonia phage OneUp</name>
    <dbReference type="NCBI Taxonomy" id="1838074"/>
    <lineage>
        <taxon>Viruses</taxon>
        <taxon>Duplodnaviria</taxon>
        <taxon>Heunggongvirae</taxon>
        <taxon>Uroviricota</taxon>
        <taxon>Caudoviricetes</taxon>
        <taxon>Oneupvirus</taxon>
        <taxon>Oneupvirus oneup</taxon>
    </lineage>
</organism>
<dbReference type="GeneID" id="28800561"/>
<reference evidence="2" key="1">
    <citation type="submission" date="2016-03" db="EMBL/GenBank/DDBJ databases">
        <authorList>
            <person name="Ploux O."/>
        </authorList>
    </citation>
    <scope>NUCLEOTIDE SEQUENCE [LARGE SCALE GENOMIC DNA]</scope>
</reference>
<evidence type="ECO:0000313" key="1">
    <source>
        <dbReference type="EMBL" id="ANA86436.1"/>
    </source>
</evidence>
<dbReference type="Proteomes" id="UP000204609">
    <property type="component" value="Segment"/>
</dbReference>
<evidence type="ECO:0000313" key="2">
    <source>
        <dbReference type="Proteomes" id="UP000204609"/>
    </source>
</evidence>
<dbReference type="KEGG" id="vg:28800561"/>
<sequence>MAEPQKYRKSPVVIEAMELTGSTFYDVLAWCGGDVWTTDSEIEIQTLEGNMVASLGDFVIRGVAGEFYPCKPDIFRQTYEPASDDPGLDEAHRVMNAASVILDALASEQEKNIETITDVFPNMDPQPRRLDYRSEAWTAARALLAAGMLAKRERSV</sequence>
<name>A0A160DES3_9CAUD</name>
<dbReference type="RefSeq" id="YP_009274518.1">
    <property type="nucleotide sequence ID" value="NC_030917.1"/>
</dbReference>
<gene>
    <name evidence="1" type="primary">102</name>
    <name evidence="1" type="ORF">PBI_ONEUP_102</name>
</gene>
<dbReference type="OrthoDB" id="21770at10239"/>
<protein>
    <submittedName>
        <fullName evidence="1">Uncharacterized protein</fullName>
    </submittedName>
</protein>